<reference evidence="2 3" key="1">
    <citation type="submission" date="2016-07" db="EMBL/GenBank/DDBJ databases">
        <title>Multiple horizontal gene transfer events from other fungi enriched the ability of initially mycotrophic Trichoderma (Ascomycota) to feed on dead plant biomass.</title>
        <authorList>
            <consortium name="DOE Joint Genome Institute"/>
            <person name="Aerts A."/>
            <person name="Atanasova L."/>
            <person name="Chenthamara K."/>
            <person name="Zhang J."/>
            <person name="Grujic M."/>
            <person name="Henrissat B."/>
            <person name="Kuo A."/>
            <person name="Salamov A."/>
            <person name="Lipzen A."/>
            <person name="Labutti K."/>
            <person name="Barry K."/>
            <person name="Miao Y."/>
            <person name="Rahimi M.J."/>
            <person name="Shen Q."/>
            <person name="Grigoriev I.V."/>
            <person name="Kubicek C.P."/>
            <person name="Druzhinina I.S."/>
        </authorList>
    </citation>
    <scope>NUCLEOTIDE SEQUENCE [LARGE SCALE GENOMIC DNA]</scope>
    <source>
        <strain evidence="2 3">ATCC 18648</strain>
    </source>
</reference>
<name>A0A2T4C690_TRILO</name>
<accession>A0A2T4C690</accession>
<evidence type="ECO:0000313" key="3">
    <source>
        <dbReference type="Proteomes" id="UP000240760"/>
    </source>
</evidence>
<feature type="domain" description="Heterokaryon incompatibility" evidence="1">
    <location>
        <begin position="28"/>
        <end position="98"/>
    </location>
</feature>
<gene>
    <name evidence="2" type="ORF">M440DRAFT_1391568</name>
</gene>
<keyword evidence="3" id="KW-1185">Reference proteome</keyword>
<dbReference type="InterPro" id="IPR010730">
    <property type="entry name" value="HET"/>
</dbReference>
<dbReference type="AlphaFoldDB" id="A0A2T4C690"/>
<dbReference type="Pfam" id="PF06985">
    <property type="entry name" value="HET"/>
    <property type="match status" value="1"/>
</dbReference>
<proteinExistence type="predicted"/>
<dbReference type="EMBL" id="KZ679131">
    <property type="protein sequence ID" value="PTB77086.1"/>
    <property type="molecule type" value="Genomic_DNA"/>
</dbReference>
<evidence type="ECO:0000313" key="2">
    <source>
        <dbReference type="EMBL" id="PTB77086.1"/>
    </source>
</evidence>
<organism evidence="2 3">
    <name type="scientific">Trichoderma longibrachiatum ATCC 18648</name>
    <dbReference type="NCBI Taxonomy" id="983965"/>
    <lineage>
        <taxon>Eukaryota</taxon>
        <taxon>Fungi</taxon>
        <taxon>Dikarya</taxon>
        <taxon>Ascomycota</taxon>
        <taxon>Pezizomycotina</taxon>
        <taxon>Sordariomycetes</taxon>
        <taxon>Hypocreomycetidae</taxon>
        <taxon>Hypocreales</taxon>
        <taxon>Hypocreaceae</taxon>
        <taxon>Trichoderma</taxon>
    </lineage>
</organism>
<sequence>MERYLSRRRFGQGGLNVRSSTSTVYALIIKEDDADKNLQIGFMSREYCFAHVTITAASGTSVRSGLLGFRSGTRLHTQQVEPCRGASRSDKFSSLCQSKYARSSLKEVNFCEEAYHEDIALHFHQLQTAATERIQK</sequence>
<dbReference type="Proteomes" id="UP000240760">
    <property type="component" value="Unassembled WGS sequence"/>
</dbReference>
<evidence type="ECO:0000259" key="1">
    <source>
        <dbReference type="Pfam" id="PF06985"/>
    </source>
</evidence>
<protein>
    <recommendedName>
        <fullName evidence="1">Heterokaryon incompatibility domain-containing protein</fullName>
    </recommendedName>
</protein>